<comment type="similarity">
    <text evidence="2">Belongs to the chromate ion transporter (CHR) (TC 2.A.51) family.</text>
</comment>
<evidence type="ECO:0000256" key="1">
    <source>
        <dbReference type="ARBA" id="ARBA00004651"/>
    </source>
</evidence>
<keyword evidence="6 7" id="KW-0472">Membrane</keyword>
<proteinExistence type="inferred from homology"/>
<organism evidence="8 9">
    <name type="scientific">Natronospira proteinivora</name>
    <dbReference type="NCBI Taxonomy" id="1807133"/>
    <lineage>
        <taxon>Bacteria</taxon>
        <taxon>Pseudomonadati</taxon>
        <taxon>Pseudomonadota</taxon>
        <taxon>Gammaproteobacteria</taxon>
        <taxon>Natronospirales</taxon>
        <taxon>Natronospiraceae</taxon>
        <taxon>Natronospira</taxon>
    </lineage>
</organism>
<evidence type="ECO:0000256" key="4">
    <source>
        <dbReference type="ARBA" id="ARBA00022692"/>
    </source>
</evidence>
<dbReference type="EMBL" id="JALJYF010000001">
    <property type="protein sequence ID" value="MCP1726920.1"/>
    <property type="molecule type" value="Genomic_DNA"/>
</dbReference>
<dbReference type="PIRSF" id="PIRSF004810">
    <property type="entry name" value="ChrA"/>
    <property type="match status" value="1"/>
</dbReference>
<dbReference type="Proteomes" id="UP001523550">
    <property type="component" value="Unassembled WGS sequence"/>
</dbReference>
<evidence type="ECO:0000256" key="7">
    <source>
        <dbReference type="SAM" id="Phobius"/>
    </source>
</evidence>
<keyword evidence="5 7" id="KW-1133">Transmembrane helix</keyword>
<sequence length="390" mass="40677">MARMAEIFAAFFKLGLTTFGGPVAHIGFFQRVFVQERQWLDSATYAELVALCQFLPGPASSQVGFAIGLHRGGLPGAMMAWLAFTLPSAAIMIGLGVGIMALDPADYEGLIRALKAAAVGVVAWAIWGMGRQLTPDWQRILMAALAVATAIMMTQLLNLAVLGQVAALILGALLAPLLLGKTVKTAGAPLSIPFHRRGGLLAGGLFLLFLSTLPLLAWLFPATWTAAMDVMYRAGALVFGGGHVVLPLLHAGTADMMDEDLFLAGYGAAQALPGPLFTFGGFVGASVGHIGIGLLALFAIFLPGMLILLAVLPFWAKVRENAQIRRILAGVNAAVVGILAAAFYDPVITAGIGDWRDGLIALAVLAGLASGRLPVWLLILIAAACGALFL</sequence>
<dbReference type="RefSeq" id="WP_253445972.1">
    <property type="nucleotide sequence ID" value="NZ_JALJYF010000001.1"/>
</dbReference>
<feature type="transmembrane region" description="Helical" evidence="7">
    <location>
        <begin position="81"/>
        <end position="103"/>
    </location>
</feature>
<comment type="subcellular location">
    <subcellularLocation>
        <location evidence="1">Cell membrane</location>
        <topology evidence="1">Multi-pass membrane protein</topology>
    </subcellularLocation>
</comment>
<feature type="transmembrane region" description="Helical" evidence="7">
    <location>
        <begin position="7"/>
        <end position="28"/>
    </location>
</feature>
<feature type="transmembrane region" description="Helical" evidence="7">
    <location>
        <begin position="327"/>
        <end position="347"/>
    </location>
</feature>
<comment type="caution">
    <text evidence="8">The sequence shown here is derived from an EMBL/GenBank/DDBJ whole genome shotgun (WGS) entry which is preliminary data.</text>
</comment>
<feature type="transmembrane region" description="Helical" evidence="7">
    <location>
        <begin position="261"/>
        <end position="284"/>
    </location>
</feature>
<accession>A0ABT1G6K7</accession>
<reference evidence="8 9" key="1">
    <citation type="submission" date="2022-03" db="EMBL/GenBank/DDBJ databases">
        <title>Genomic Encyclopedia of Type Strains, Phase III (KMG-III): the genomes of soil and plant-associated and newly described type strains.</title>
        <authorList>
            <person name="Whitman W."/>
        </authorList>
    </citation>
    <scope>NUCLEOTIDE SEQUENCE [LARGE SCALE GENOMIC DNA]</scope>
    <source>
        <strain evidence="8 9">BSker1</strain>
    </source>
</reference>
<dbReference type="InterPro" id="IPR014047">
    <property type="entry name" value="Chr_Tranpt_l_chain"/>
</dbReference>
<feature type="transmembrane region" description="Helical" evidence="7">
    <location>
        <begin position="290"/>
        <end position="315"/>
    </location>
</feature>
<feature type="transmembrane region" description="Helical" evidence="7">
    <location>
        <begin position="162"/>
        <end position="179"/>
    </location>
</feature>
<keyword evidence="3" id="KW-1003">Cell membrane</keyword>
<name>A0ABT1G6K7_9GAMM</name>
<keyword evidence="4 7" id="KW-0812">Transmembrane</keyword>
<dbReference type="PANTHER" id="PTHR33567">
    <property type="entry name" value="CHROMATE ION TRANSPORTER (EUROFUNG)"/>
    <property type="match status" value="1"/>
</dbReference>
<evidence type="ECO:0000256" key="2">
    <source>
        <dbReference type="ARBA" id="ARBA00005262"/>
    </source>
</evidence>
<dbReference type="PANTHER" id="PTHR33567:SF3">
    <property type="entry name" value="CHROMATE ION TRANSPORTER (EUROFUNG)"/>
    <property type="match status" value="1"/>
</dbReference>
<feature type="transmembrane region" description="Helical" evidence="7">
    <location>
        <begin position="200"/>
        <end position="224"/>
    </location>
</feature>
<dbReference type="InterPro" id="IPR003370">
    <property type="entry name" value="Chromate_transpt"/>
</dbReference>
<evidence type="ECO:0000313" key="8">
    <source>
        <dbReference type="EMBL" id="MCP1726920.1"/>
    </source>
</evidence>
<evidence type="ECO:0000313" key="9">
    <source>
        <dbReference type="Proteomes" id="UP001523550"/>
    </source>
</evidence>
<dbReference type="NCBIfam" id="TIGR00937">
    <property type="entry name" value="2A51"/>
    <property type="match status" value="1"/>
</dbReference>
<dbReference type="Pfam" id="PF02417">
    <property type="entry name" value="Chromate_transp"/>
    <property type="match status" value="2"/>
</dbReference>
<evidence type="ECO:0000256" key="3">
    <source>
        <dbReference type="ARBA" id="ARBA00022475"/>
    </source>
</evidence>
<feature type="transmembrane region" description="Helical" evidence="7">
    <location>
        <begin position="230"/>
        <end position="249"/>
    </location>
</feature>
<protein>
    <submittedName>
        <fullName evidence="8">Chromate transporter</fullName>
    </submittedName>
</protein>
<evidence type="ECO:0000256" key="5">
    <source>
        <dbReference type="ARBA" id="ARBA00022989"/>
    </source>
</evidence>
<feature type="transmembrane region" description="Helical" evidence="7">
    <location>
        <begin position="359"/>
        <end position="389"/>
    </location>
</feature>
<feature type="transmembrane region" description="Helical" evidence="7">
    <location>
        <begin position="109"/>
        <end position="127"/>
    </location>
</feature>
<keyword evidence="9" id="KW-1185">Reference proteome</keyword>
<gene>
    <name evidence="8" type="ORF">J2T60_000885</name>
</gene>
<evidence type="ECO:0000256" key="6">
    <source>
        <dbReference type="ARBA" id="ARBA00023136"/>
    </source>
</evidence>